<protein>
    <submittedName>
        <fullName evidence="1">Uncharacterized protein</fullName>
    </submittedName>
</protein>
<keyword evidence="2" id="KW-1185">Reference proteome</keyword>
<evidence type="ECO:0000313" key="1">
    <source>
        <dbReference type="EMBL" id="TEB40097.1"/>
    </source>
</evidence>
<gene>
    <name evidence="1" type="ORF">FA13DRAFT_1808371</name>
</gene>
<sequence length="502" mass="56796">MPPTIPDELIQLITDNLAQETREGRAEDLLSCSLAHNALRHAAQKHLFETVQLWTSPPSLQDPPPYQAALDARALLFVQLLKKNPALGLHVRRLDYQVNQFPRNDEDRLDDLLQAIEMMPNVTDLTLGYRRIVVPWTEGRRMPMAPIPRELVFQNRKGTSGEDPHSRWKRAVVALIQRTQLKTLRLAKIRMLPLYSLSPSIRNLYLQDSSFSLGRPLEPFENRCVKLESLNCEDDEAVNFVDDYLKAEEVGLPLPVTLDLSGLRRLGITALCGYHERWGRVLRRVGHLCELEVLVHRLGSLITEEAKPEIALEGFSTNPVSLIHPASLATISHLTLKIYTDHRYSYSIVDPYTRACDDSLLLLGALEILEIEMTLDGGECALHTDNLTGIGHGWERLPVILVTHGSFPRLRKVSVPVQTTMEDHSEHALEGLDAEENEERKGEVEARLAYAQKLVEEMADLVFPQTEFRSVVNARPGLKLSLVTEVTMGYETWRCRANIVSK</sequence>
<comment type="caution">
    <text evidence="1">The sequence shown here is derived from an EMBL/GenBank/DDBJ whole genome shotgun (WGS) entry which is preliminary data.</text>
</comment>
<accession>A0A4Y7U0Y1</accession>
<proteinExistence type="predicted"/>
<name>A0A4Y7U0Y1_COPMI</name>
<evidence type="ECO:0000313" key="2">
    <source>
        <dbReference type="Proteomes" id="UP000298030"/>
    </source>
</evidence>
<dbReference type="AlphaFoldDB" id="A0A4Y7U0Y1"/>
<reference evidence="1 2" key="1">
    <citation type="journal article" date="2019" name="Nat. Ecol. Evol.">
        <title>Megaphylogeny resolves global patterns of mushroom evolution.</title>
        <authorList>
            <person name="Varga T."/>
            <person name="Krizsan K."/>
            <person name="Foldi C."/>
            <person name="Dima B."/>
            <person name="Sanchez-Garcia M."/>
            <person name="Sanchez-Ramirez S."/>
            <person name="Szollosi G.J."/>
            <person name="Szarkandi J.G."/>
            <person name="Papp V."/>
            <person name="Albert L."/>
            <person name="Andreopoulos W."/>
            <person name="Angelini C."/>
            <person name="Antonin V."/>
            <person name="Barry K.W."/>
            <person name="Bougher N.L."/>
            <person name="Buchanan P."/>
            <person name="Buyck B."/>
            <person name="Bense V."/>
            <person name="Catcheside P."/>
            <person name="Chovatia M."/>
            <person name="Cooper J."/>
            <person name="Damon W."/>
            <person name="Desjardin D."/>
            <person name="Finy P."/>
            <person name="Geml J."/>
            <person name="Haridas S."/>
            <person name="Hughes K."/>
            <person name="Justo A."/>
            <person name="Karasinski D."/>
            <person name="Kautmanova I."/>
            <person name="Kiss B."/>
            <person name="Kocsube S."/>
            <person name="Kotiranta H."/>
            <person name="LaButti K.M."/>
            <person name="Lechner B.E."/>
            <person name="Liimatainen K."/>
            <person name="Lipzen A."/>
            <person name="Lukacs Z."/>
            <person name="Mihaltcheva S."/>
            <person name="Morgado L.N."/>
            <person name="Niskanen T."/>
            <person name="Noordeloos M.E."/>
            <person name="Ohm R.A."/>
            <person name="Ortiz-Santana B."/>
            <person name="Ovrebo C."/>
            <person name="Racz N."/>
            <person name="Riley R."/>
            <person name="Savchenko A."/>
            <person name="Shiryaev A."/>
            <person name="Soop K."/>
            <person name="Spirin V."/>
            <person name="Szebenyi C."/>
            <person name="Tomsovsky M."/>
            <person name="Tulloss R.E."/>
            <person name="Uehling J."/>
            <person name="Grigoriev I.V."/>
            <person name="Vagvolgyi C."/>
            <person name="Papp T."/>
            <person name="Martin F.M."/>
            <person name="Miettinen O."/>
            <person name="Hibbett D.S."/>
            <person name="Nagy L.G."/>
        </authorList>
    </citation>
    <scope>NUCLEOTIDE SEQUENCE [LARGE SCALE GENOMIC DNA]</scope>
    <source>
        <strain evidence="1 2">FP101781</strain>
    </source>
</reference>
<dbReference type="EMBL" id="QPFP01000001">
    <property type="protein sequence ID" value="TEB40097.1"/>
    <property type="molecule type" value="Genomic_DNA"/>
</dbReference>
<dbReference type="Proteomes" id="UP000298030">
    <property type="component" value="Unassembled WGS sequence"/>
</dbReference>
<dbReference type="OrthoDB" id="3070253at2759"/>
<organism evidence="1 2">
    <name type="scientific">Coprinellus micaceus</name>
    <name type="common">Glistening ink-cap mushroom</name>
    <name type="synonym">Coprinus micaceus</name>
    <dbReference type="NCBI Taxonomy" id="71717"/>
    <lineage>
        <taxon>Eukaryota</taxon>
        <taxon>Fungi</taxon>
        <taxon>Dikarya</taxon>
        <taxon>Basidiomycota</taxon>
        <taxon>Agaricomycotina</taxon>
        <taxon>Agaricomycetes</taxon>
        <taxon>Agaricomycetidae</taxon>
        <taxon>Agaricales</taxon>
        <taxon>Agaricineae</taxon>
        <taxon>Psathyrellaceae</taxon>
        <taxon>Coprinellus</taxon>
    </lineage>
</organism>